<feature type="compositionally biased region" description="Pro residues" evidence="1">
    <location>
        <begin position="491"/>
        <end position="504"/>
    </location>
</feature>
<organism evidence="2 3">
    <name type="scientific">Catenuloplanes niger</name>
    <dbReference type="NCBI Taxonomy" id="587534"/>
    <lineage>
        <taxon>Bacteria</taxon>
        <taxon>Bacillati</taxon>
        <taxon>Actinomycetota</taxon>
        <taxon>Actinomycetes</taxon>
        <taxon>Micromonosporales</taxon>
        <taxon>Micromonosporaceae</taxon>
        <taxon>Catenuloplanes</taxon>
    </lineage>
</organism>
<feature type="compositionally biased region" description="Low complexity" evidence="1">
    <location>
        <begin position="383"/>
        <end position="402"/>
    </location>
</feature>
<dbReference type="Gene3D" id="3.40.50.300">
    <property type="entry name" value="P-loop containing nucleotide triphosphate hydrolases"/>
    <property type="match status" value="1"/>
</dbReference>
<feature type="compositionally biased region" description="Low complexity" evidence="1">
    <location>
        <begin position="463"/>
        <end position="474"/>
    </location>
</feature>
<dbReference type="SUPFAM" id="SSF52540">
    <property type="entry name" value="P-loop containing nucleoside triphosphate hydrolases"/>
    <property type="match status" value="1"/>
</dbReference>
<reference evidence="2 3" key="1">
    <citation type="submission" date="2023-07" db="EMBL/GenBank/DDBJ databases">
        <title>Sequencing the genomes of 1000 actinobacteria strains.</title>
        <authorList>
            <person name="Klenk H.-P."/>
        </authorList>
    </citation>
    <scope>NUCLEOTIDE SEQUENCE [LARGE SCALE GENOMIC DNA]</scope>
    <source>
        <strain evidence="2 3">DSM 44711</strain>
    </source>
</reference>
<feature type="compositionally biased region" description="Polar residues" evidence="1">
    <location>
        <begin position="475"/>
        <end position="488"/>
    </location>
</feature>
<evidence type="ECO:0000313" key="2">
    <source>
        <dbReference type="EMBL" id="MDR7322236.1"/>
    </source>
</evidence>
<sequence>MAIIAFVSPKGSPGVTTTALACTLSWHSRVVLAECDPAGGSLMAGYLGGALEGPRGIGELAVSELRDGRLEQDFWGQLVDLDAPKRQRLLLPGLANPAQAGSLTPLWGRFADFFTRLEYENPGFDVLADCGRLHVANPPWPILRAASAVLVVTSARLPDLSNAAATIEAIGRDLRDNGVPPGTVRLVVVGGGHGKGEISRALSVPVAAHLPIDRQTAQVLSYGGTVRGRRPLMRAAAALEMPVRSMVDRRRARSTWNAMATPMPPMPQSAQSAAPQSPPAQSAAHQAPSTQSAAHHAPPTQPAAHQASAVASSAHQSPGATHHQEAAPAGQAANPAHRAVNPAPQAGHSAPQAGHSAPQAGHSAPQAGHSAPQAGHSAPQAGHSAPQAGHPAQQGQSAASPATVSTQWAAPTPAPPASALPQVPGMRPASAAPREGSPTAATPPAQQPAVPPAQQPAVPPAQQPATPSVQQPVTSLWQGSTVPHQAQRTPHVPPQPDQPAPPPTRNGTPNGSRPLPDGPITEELPRAV</sequence>
<name>A0AAE3ZNZ2_9ACTN</name>
<evidence type="ECO:0008006" key="4">
    <source>
        <dbReference type="Google" id="ProtNLM"/>
    </source>
</evidence>
<proteinExistence type="predicted"/>
<accession>A0AAE3ZNZ2</accession>
<evidence type="ECO:0000256" key="1">
    <source>
        <dbReference type="SAM" id="MobiDB-lite"/>
    </source>
</evidence>
<evidence type="ECO:0000313" key="3">
    <source>
        <dbReference type="Proteomes" id="UP001183629"/>
    </source>
</evidence>
<protein>
    <recommendedName>
        <fullName evidence="4">Cellulose biosynthesis protein BcsQ</fullName>
    </recommendedName>
</protein>
<dbReference type="InterPro" id="IPR027417">
    <property type="entry name" value="P-loop_NTPase"/>
</dbReference>
<gene>
    <name evidence="2" type="ORF">J2S44_002486</name>
</gene>
<keyword evidence="3" id="KW-1185">Reference proteome</keyword>
<feature type="compositionally biased region" description="Low complexity" evidence="1">
    <location>
        <begin position="326"/>
        <end position="339"/>
    </location>
</feature>
<dbReference type="Proteomes" id="UP001183629">
    <property type="component" value="Unassembled WGS sequence"/>
</dbReference>
<dbReference type="EMBL" id="JAVDYC010000001">
    <property type="protein sequence ID" value="MDR7322236.1"/>
    <property type="molecule type" value="Genomic_DNA"/>
</dbReference>
<feature type="region of interest" description="Disordered" evidence="1">
    <location>
        <begin position="258"/>
        <end position="528"/>
    </location>
</feature>
<feature type="compositionally biased region" description="Pro residues" evidence="1">
    <location>
        <begin position="445"/>
        <end position="462"/>
    </location>
</feature>
<dbReference type="AlphaFoldDB" id="A0AAE3ZNZ2"/>
<comment type="caution">
    <text evidence="2">The sequence shown here is derived from an EMBL/GenBank/DDBJ whole genome shotgun (WGS) entry which is preliminary data.</text>
</comment>
<feature type="compositionally biased region" description="Low complexity" evidence="1">
    <location>
        <begin position="268"/>
        <end position="317"/>
    </location>
</feature>